<keyword evidence="4 7" id="KW-0812">Transmembrane</keyword>
<evidence type="ECO:0000256" key="7">
    <source>
        <dbReference type="SAM" id="Phobius"/>
    </source>
</evidence>
<keyword evidence="5 7" id="KW-1133">Transmembrane helix</keyword>
<dbReference type="PANTHER" id="PTHR42718:SF24">
    <property type="entry name" value="MAJOR FACILITATOR SUPERFAMILY (MFS) PROFILE DOMAIN-CONTAINING PROTEIN"/>
    <property type="match status" value="1"/>
</dbReference>
<feature type="transmembrane region" description="Helical" evidence="7">
    <location>
        <begin position="438"/>
        <end position="456"/>
    </location>
</feature>
<dbReference type="Proteomes" id="UP000216133">
    <property type="component" value="Unassembled WGS sequence"/>
</dbReference>
<feature type="transmembrane region" description="Helical" evidence="7">
    <location>
        <begin position="81"/>
        <end position="105"/>
    </location>
</feature>
<feature type="transmembrane region" description="Helical" evidence="7">
    <location>
        <begin position="406"/>
        <end position="426"/>
    </location>
</feature>
<evidence type="ECO:0000256" key="6">
    <source>
        <dbReference type="ARBA" id="ARBA00023136"/>
    </source>
</evidence>
<dbReference type="Pfam" id="PF07690">
    <property type="entry name" value="MFS_1"/>
    <property type="match status" value="1"/>
</dbReference>
<dbReference type="InterPro" id="IPR020846">
    <property type="entry name" value="MFS_dom"/>
</dbReference>
<evidence type="ECO:0000313" key="9">
    <source>
        <dbReference type="EMBL" id="PAF25636.1"/>
    </source>
</evidence>
<evidence type="ECO:0000313" key="10">
    <source>
        <dbReference type="Proteomes" id="UP000216133"/>
    </source>
</evidence>
<dbReference type="PANTHER" id="PTHR42718">
    <property type="entry name" value="MAJOR FACILITATOR SUPERFAMILY MULTIDRUG TRANSPORTER MFSC"/>
    <property type="match status" value="1"/>
</dbReference>
<feature type="transmembrane region" description="Helical" evidence="7">
    <location>
        <begin position="54"/>
        <end position="74"/>
    </location>
</feature>
<protein>
    <submittedName>
        <fullName evidence="9">MFS transporter</fullName>
    </submittedName>
</protein>
<dbReference type="PROSITE" id="PS50850">
    <property type="entry name" value="MFS"/>
    <property type="match status" value="1"/>
</dbReference>
<evidence type="ECO:0000259" key="8">
    <source>
        <dbReference type="PROSITE" id="PS50850"/>
    </source>
</evidence>
<organism evidence="9 10">
    <name type="scientific">Shouchella clausii</name>
    <name type="common">Alkalihalobacillus clausii</name>
    <dbReference type="NCBI Taxonomy" id="79880"/>
    <lineage>
        <taxon>Bacteria</taxon>
        <taxon>Bacillati</taxon>
        <taxon>Bacillota</taxon>
        <taxon>Bacilli</taxon>
        <taxon>Bacillales</taxon>
        <taxon>Bacillaceae</taxon>
        <taxon>Shouchella</taxon>
    </lineage>
</organism>
<gene>
    <name evidence="9" type="ORF">CHH61_12255</name>
</gene>
<feature type="transmembrane region" description="Helical" evidence="7">
    <location>
        <begin position="201"/>
        <end position="220"/>
    </location>
</feature>
<dbReference type="Gene3D" id="1.20.1250.20">
    <property type="entry name" value="MFS general substrate transporter like domains"/>
    <property type="match status" value="1"/>
</dbReference>
<keyword evidence="2" id="KW-0813">Transport</keyword>
<dbReference type="AlphaFoldDB" id="A0A268S0X5"/>
<feature type="transmembrane region" description="Helical" evidence="7">
    <location>
        <begin position="139"/>
        <end position="158"/>
    </location>
</feature>
<name>A0A268S0X5_SHOCL</name>
<feature type="transmembrane region" description="Helical" evidence="7">
    <location>
        <begin position="306"/>
        <end position="327"/>
    </location>
</feature>
<dbReference type="CDD" id="cd17503">
    <property type="entry name" value="MFS_LmrB_MDR_like"/>
    <property type="match status" value="1"/>
</dbReference>
<feature type="transmembrane region" description="Helical" evidence="7">
    <location>
        <begin position="226"/>
        <end position="248"/>
    </location>
</feature>
<evidence type="ECO:0000256" key="2">
    <source>
        <dbReference type="ARBA" id="ARBA00022448"/>
    </source>
</evidence>
<feature type="transmembrane region" description="Helical" evidence="7">
    <location>
        <begin position="16"/>
        <end position="34"/>
    </location>
</feature>
<proteinExistence type="predicted"/>
<sequence length="462" mass="49930">MESTQTEESTFNKKPLVAVMLVGAFIAILNQTLLTTALPHLMVDLQINENKAQWVTTIFMLVNGIMIPISAFLIEKFRTRFLFLTAMSLFGIGTLICALAPSFAVLMGGRVIQAAGAGIMMPLMQTVFLLIFPVERRGAAMGMVGLVISFAPAIGPTLSGWLVEMFPWTILFWILIPVVVVDIIAAIFVIRNVTELRSPKLDLLSIILSTLGFGGLLFGFSNAGQASWTSPLVFVPLAIGICTLVMFIKRQLSLEHPILEFRVFKYPLFTLTTGIGMLVFVSLVGPATILPLFIQNMQGHSALETGLTILPGAVLMGLMSPITGRIFDRIGARSLSIIGIALLVVTSLLYTNLSESTSLVYLTVVYAFRMLGLSLVMMPVTTAGLNVLPRELIPHGTAMNNTMRQVTGSIGTAILVTIMTASASLHTNEAMIQGVNNAFIVATVLSFISLLLSFFIKKPSAV</sequence>
<dbReference type="EMBL" id="NPBS01000064">
    <property type="protein sequence ID" value="PAF25636.1"/>
    <property type="molecule type" value="Genomic_DNA"/>
</dbReference>
<dbReference type="Gene3D" id="1.20.1720.10">
    <property type="entry name" value="Multidrug resistance protein D"/>
    <property type="match status" value="1"/>
</dbReference>
<feature type="transmembrane region" description="Helical" evidence="7">
    <location>
        <begin position="268"/>
        <end position="294"/>
    </location>
</feature>
<keyword evidence="3" id="KW-1003">Cell membrane</keyword>
<feature type="transmembrane region" description="Helical" evidence="7">
    <location>
        <begin position="170"/>
        <end position="189"/>
    </location>
</feature>
<dbReference type="InterPro" id="IPR011701">
    <property type="entry name" value="MFS"/>
</dbReference>
<dbReference type="PRINTS" id="PR01036">
    <property type="entry name" value="TCRTETB"/>
</dbReference>
<dbReference type="InterPro" id="IPR004638">
    <property type="entry name" value="EmrB-like"/>
</dbReference>
<dbReference type="RefSeq" id="WP_095239631.1">
    <property type="nucleotide sequence ID" value="NZ_CP155469.1"/>
</dbReference>
<feature type="domain" description="Major facilitator superfamily (MFS) profile" evidence="8">
    <location>
        <begin position="16"/>
        <end position="461"/>
    </location>
</feature>
<evidence type="ECO:0000256" key="5">
    <source>
        <dbReference type="ARBA" id="ARBA00022989"/>
    </source>
</evidence>
<comment type="caution">
    <text evidence="9">The sequence shown here is derived from an EMBL/GenBank/DDBJ whole genome shotgun (WGS) entry which is preliminary data.</text>
</comment>
<feature type="transmembrane region" description="Helical" evidence="7">
    <location>
        <begin position="334"/>
        <end position="353"/>
    </location>
</feature>
<dbReference type="GO" id="GO:0022857">
    <property type="term" value="F:transmembrane transporter activity"/>
    <property type="evidence" value="ECO:0007669"/>
    <property type="project" value="InterPro"/>
</dbReference>
<feature type="transmembrane region" description="Helical" evidence="7">
    <location>
        <begin position="359"/>
        <end position="385"/>
    </location>
</feature>
<evidence type="ECO:0000256" key="4">
    <source>
        <dbReference type="ARBA" id="ARBA00022692"/>
    </source>
</evidence>
<evidence type="ECO:0000256" key="1">
    <source>
        <dbReference type="ARBA" id="ARBA00004651"/>
    </source>
</evidence>
<dbReference type="InterPro" id="IPR036259">
    <property type="entry name" value="MFS_trans_sf"/>
</dbReference>
<keyword evidence="6 7" id="KW-0472">Membrane</keyword>
<dbReference type="GO" id="GO:0005886">
    <property type="term" value="C:plasma membrane"/>
    <property type="evidence" value="ECO:0007669"/>
    <property type="project" value="UniProtKB-SubCell"/>
</dbReference>
<evidence type="ECO:0000256" key="3">
    <source>
        <dbReference type="ARBA" id="ARBA00022475"/>
    </source>
</evidence>
<comment type="subcellular location">
    <subcellularLocation>
        <location evidence="1">Cell membrane</location>
        <topology evidence="1">Multi-pass membrane protein</topology>
    </subcellularLocation>
</comment>
<reference evidence="9 10" key="1">
    <citation type="submission" date="2017-07" db="EMBL/GenBank/DDBJ databases">
        <title>Isolation and whole genome analysis of endospore-forming bacteria from heroin.</title>
        <authorList>
            <person name="Kalinowski J."/>
            <person name="Ahrens B."/>
            <person name="Al-Dilaimi A."/>
            <person name="Winkler A."/>
            <person name="Wibberg D."/>
            <person name="Schleenbecker U."/>
            <person name="Ruckert C."/>
            <person name="Wolfel R."/>
            <person name="Grass G."/>
        </authorList>
    </citation>
    <scope>NUCLEOTIDE SEQUENCE [LARGE SCALE GENOMIC DNA]</scope>
    <source>
        <strain evidence="9 10">7523-2</strain>
    </source>
</reference>
<feature type="transmembrane region" description="Helical" evidence="7">
    <location>
        <begin position="111"/>
        <end position="132"/>
    </location>
</feature>
<accession>A0A268S0X5</accession>
<dbReference type="SUPFAM" id="SSF103473">
    <property type="entry name" value="MFS general substrate transporter"/>
    <property type="match status" value="1"/>
</dbReference>
<dbReference type="NCBIfam" id="TIGR00711">
    <property type="entry name" value="efflux_EmrB"/>
    <property type="match status" value="1"/>
</dbReference>